<dbReference type="Proteomes" id="UP000280791">
    <property type="component" value="Unassembled WGS sequence"/>
</dbReference>
<dbReference type="EMBL" id="RCCP01000001">
    <property type="protein sequence ID" value="RLJ90708.1"/>
    <property type="molecule type" value="Genomic_DNA"/>
</dbReference>
<name>A0A497YI83_9BACL</name>
<protein>
    <submittedName>
        <fullName evidence="1">Uncharacterized protein</fullName>
    </submittedName>
</protein>
<sequence>MKRQLFVLFLAGVLLLAGCGEQDKKPQYEAMEPVIAAGT</sequence>
<accession>A0A497YI83</accession>
<comment type="caution">
    <text evidence="1">The sequence shown here is derived from an EMBL/GenBank/DDBJ whole genome shotgun (WGS) entry which is preliminary data.</text>
</comment>
<proteinExistence type="predicted"/>
<dbReference type="PROSITE" id="PS51257">
    <property type="entry name" value="PROKAR_LIPOPROTEIN"/>
    <property type="match status" value="1"/>
</dbReference>
<gene>
    <name evidence="1" type="ORF">DFR62_0856</name>
</gene>
<dbReference type="AlphaFoldDB" id="A0A497YI83"/>
<keyword evidence="2" id="KW-1185">Reference proteome</keyword>
<evidence type="ECO:0000313" key="1">
    <source>
        <dbReference type="EMBL" id="RLJ90708.1"/>
    </source>
</evidence>
<evidence type="ECO:0000313" key="2">
    <source>
        <dbReference type="Proteomes" id="UP000280791"/>
    </source>
</evidence>
<organism evidence="1 2">
    <name type="scientific">Planococcus citreus</name>
    <dbReference type="NCBI Taxonomy" id="1373"/>
    <lineage>
        <taxon>Bacteria</taxon>
        <taxon>Bacillati</taxon>
        <taxon>Bacillota</taxon>
        <taxon>Bacilli</taxon>
        <taxon>Bacillales</taxon>
        <taxon>Caryophanaceae</taxon>
        <taxon>Planococcus</taxon>
    </lineage>
</organism>
<reference evidence="1 2" key="1">
    <citation type="submission" date="2018-10" db="EMBL/GenBank/DDBJ databases">
        <title>Genomic Encyclopedia of Type Strains, Phase IV (KMG-IV): sequencing the most valuable type-strain genomes for metagenomic binning, comparative biology and taxonomic classification.</title>
        <authorList>
            <person name="Goeker M."/>
        </authorList>
    </citation>
    <scope>NUCLEOTIDE SEQUENCE [LARGE SCALE GENOMIC DNA]</scope>
    <source>
        <strain evidence="1 2">DSM 20549</strain>
    </source>
</reference>